<reference evidence="1 2" key="1">
    <citation type="submission" date="2020-01" db="EMBL/GenBank/DDBJ databases">
        <title>Polyphasic characterisation and genomic insights into a novel alkali tolerant bacterium VR-M41.</title>
        <authorList>
            <person name="Vemuluri V.R."/>
        </authorList>
    </citation>
    <scope>NUCLEOTIDE SEQUENCE [LARGE SCALE GENOMIC DNA]</scope>
    <source>
        <strain evidence="1 2">VR-M41</strain>
    </source>
</reference>
<evidence type="ECO:0008006" key="3">
    <source>
        <dbReference type="Google" id="ProtNLM"/>
    </source>
</evidence>
<gene>
    <name evidence="1" type="ORF">GYN08_20485</name>
</gene>
<dbReference type="RefSeq" id="WP_166278523.1">
    <property type="nucleotide sequence ID" value="NZ_JAAFGS010000010.1"/>
</dbReference>
<proteinExistence type="predicted"/>
<keyword evidence="2" id="KW-1185">Reference proteome</keyword>
<name>A0ABX0FC97_9BACL</name>
<comment type="caution">
    <text evidence="1">The sequence shown here is derived from an EMBL/GenBank/DDBJ whole genome shotgun (WGS) entry which is preliminary data.</text>
</comment>
<dbReference type="EMBL" id="JAAFGS010000010">
    <property type="protein sequence ID" value="NGZ77674.1"/>
    <property type="molecule type" value="Genomic_DNA"/>
</dbReference>
<evidence type="ECO:0000313" key="2">
    <source>
        <dbReference type="Proteomes" id="UP000800303"/>
    </source>
</evidence>
<organism evidence="1 2">
    <name type="scientific">Saccharibacillus alkalitolerans</name>
    <dbReference type="NCBI Taxonomy" id="2705290"/>
    <lineage>
        <taxon>Bacteria</taxon>
        <taxon>Bacillati</taxon>
        <taxon>Bacillota</taxon>
        <taxon>Bacilli</taxon>
        <taxon>Bacillales</taxon>
        <taxon>Paenibacillaceae</taxon>
        <taxon>Saccharibacillus</taxon>
    </lineage>
</organism>
<protein>
    <recommendedName>
        <fullName evidence="3">DUF1877 family protein</fullName>
    </recommendedName>
</protein>
<sequence>MSMLTEFRLIPIARLGELERRADPGREDGEFYAFLERNSKELTEYNGSGYIYSALLEYLIEREIDLEESEYDGLAVKLSLTKYAFCTALTVSHKRAYLDKLLPSNFEAEELGAYYNEFNGTTDDEAEAGADMLEAIRVLHANLQHADGESVVLLLGV</sequence>
<dbReference type="Proteomes" id="UP000800303">
    <property type="component" value="Unassembled WGS sequence"/>
</dbReference>
<accession>A0ABX0FC97</accession>
<evidence type="ECO:0000313" key="1">
    <source>
        <dbReference type="EMBL" id="NGZ77674.1"/>
    </source>
</evidence>